<keyword evidence="8" id="KW-0732">Signal</keyword>
<keyword evidence="7" id="KW-0812">Transmembrane</keyword>
<keyword evidence="7" id="KW-1133">Transmembrane helix</keyword>
<dbReference type="InterPro" id="IPR011622">
    <property type="entry name" value="7TMR_DISM_rcpt_extracell_dom2"/>
</dbReference>
<dbReference type="Proteomes" id="UP001595722">
    <property type="component" value="Unassembled WGS sequence"/>
</dbReference>
<feature type="transmembrane region" description="Helical" evidence="7">
    <location>
        <begin position="312"/>
        <end position="332"/>
    </location>
</feature>
<dbReference type="CDD" id="cd17546">
    <property type="entry name" value="REC_hyHK_CKI1_RcsC-like"/>
    <property type="match status" value="1"/>
</dbReference>
<dbReference type="Gene3D" id="1.10.287.130">
    <property type="match status" value="1"/>
</dbReference>
<feature type="chain" id="PRO_5046241314" description="histidine kinase" evidence="8">
    <location>
        <begin position="27"/>
        <end position="799"/>
    </location>
</feature>
<feature type="modified residue" description="4-aspartylphosphate" evidence="5">
    <location>
        <position position="729"/>
    </location>
</feature>
<feature type="domain" description="Histidine kinase" evidence="9">
    <location>
        <begin position="434"/>
        <end position="653"/>
    </location>
</feature>
<dbReference type="Pfam" id="PF07696">
    <property type="entry name" value="7TMR-DISMED2"/>
    <property type="match status" value="1"/>
</dbReference>
<dbReference type="SMART" id="SM00387">
    <property type="entry name" value="HATPase_c"/>
    <property type="match status" value="1"/>
</dbReference>
<protein>
    <recommendedName>
        <fullName evidence="2">histidine kinase</fullName>
        <ecNumber evidence="2">2.7.13.3</ecNumber>
    </recommendedName>
</protein>
<dbReference type="SUPFAM" id="SSF52172">
    <property type="entry name" value="CheY-like"/>
    <property type="match status" value="1"/>
</dbReference>
<dbReference type="Pfam" id="PF00072">
    <property type="entry name" value="Response_reg"/>
    <property type="match status" value="1"/>
</dbReference>
<feature type="transmembrane region" description="Helical" evidence="7">
    <location>
        <begin position="221"/>
        <end position="246"/>
    </location>
</feature>
<feature type="coiled-coil region" evidence="6">
    <location>
        <begin position="389"/>
        <end position="424"/>
    </location>
</feature>
<evidence type="ECO:0000256" key="6">
    <source>
        <dbReference type="SAM" id="Coils"/>
    </source>
</evidence>
<feature type="signal peptide" evidence="8">
    <location>
        <begin position="1"/>
        <end position="26"/>
    </location>
</feature>
<dbReference type="Pfam" id="PF07695">
    <property type="entry name" value="7TMR-DISM_7TM"/>
    <property type="match status" value="1"/>
</dbReference>
<dbReference type="PROSITE" id="PS50109">
    <property type="entry name" value="HIS_KIN"/>
    <property type="match status" value="1"/>
</dbReference>
<dbReference type="EMBL" id="JBHRYB010000013">
    <property type="protein sequence ID" value="MFC3680802.1"/>
    <property type="molecule type" value="Genomic_DNA"/>
</dbReference>
<dbReference type="PRINTS" id="PR00344">
    <property type="entry name" value="BCTRLSENSOR"/>
</dbReference>
<dbReference type="EC" id="2.7.13.3" evidence="2"/>
<dbReference type="SUPFAM" id="SSF47384">
    <property type="entry name" value="Homodimeric domain of signal transducing histidine kinase"/>
    <property type="match status" value="1"/>
</dbReference>
<dbReference type="InterPro" id="IPR011623">
    <property type="entry name" value="7TMR_DISM_rcpt_extracell_dom1"/>
</dbReference>
<dbReference type="InterPro" id="IPR004358">
    <property type="entry name" value="Sig_transdc_His_kin-like_C"/>
</dbReference>
<comment type="catalytic activity">
    <reaction evidence="1">
        <text>ATP + protein L-histidine = ADP + protein N-phospho-L-histidine.</text>
        <dbReference type="EC" id="2.7.13.3"/>
    </reaction>
</comment>
<dbReference type="InterPro" id="IPR036890">
    <property type="entry name" value="HATPase_C_sf"/>
</dbReference>
<keyword evidence="6" id="KW-0175">Coiled coil</keyword>
<dbReference type="InterPro" id="IPR001789">
    <property type="entry name" value="Sig_transdc_resp-reg_receiver"/>
</dbReference>
<dbReference type="SUPFAM" id="SSF55874">
    <property type="entry name" value="ATPase domain of HSP90 chaperone/DNA topoisomerase II/histidine kinase"/>
    <property type="match status" value="1"/>
</dbReference>
<evidence type="ECO:0000313" key="12">
    <source>
        <dbReference type="Proteomes" id="UP001595722"/>
    </source>
</evidence>
<keyword evidence="7" id="KW-0472">Membrane</keyword>
<keyword evidence="3 5" id="KW-0597">Phosphoprotein</keyword>
<organism evidence="11 12">
    <name type="scientific">Bacterioplanoides pacificum</name>
    <dbReference type="NCBI Taxonomy" id="1171596"/>
    <lineage>
        <taxon>Bacteria</taxon>
        <taxon>Pseudomonadati</taxon>
        <taxon>Pseudomonadota</taxon>
        <taxon>Gammaproteobacteria</taxon>
        <taxon>Oceanospirillales</taxon>
        <taxon>Oceanospirillaceae</taxon>
        <taxon>Bacterioplanoides</taxon>
    </lineage>
</organism>
<feature type="transmembrane region" description="Helical" evidence="7">
    <location>
        <begin position="289"/>
        <end position="306"/>
    </location>
</feature>
<comment type="caution">
    <text evidence="11">The sequence shown here is derived from an EMBL/GenBank/DDBJ whole genome shotgun (WGS) entry which is preliminary data.</text>
</comment>
<evidence type="ECO:0000256" key="8">
    <source>
        <dbReference type="SAM" id="SignalP"/>
    </source>
</evidence>
<accession>A0ABV7VVU8</accession>
<dbReference type="InterPro" id="IPR036097">
    <property type="entry name" value="HisK_dim/P_sf"/>
</dbReference>
<dbReference type="InterPro" id="IPR011006">
    <property type="entry name" value="CheY-like_superfamily"/>
</dbReference>
<feature type="domain" description="Response regulatory" evidence="10">
    <location>
        <begin position="677"/>
        <end position="797"/>
    </location>
</feature>
<evidence type="ECO:0000256" key="1">
    <source>
        <dbReference type="ARBA" id="ARBA00000085"/>
    </source>
</evidence>
<dbReference type="InterPro" id="IPR003594">
    <property type="entry name" value="HATPase_dom"/>
</dbReference>
<dbReference type="InterPro" id="IPR003661">
    <property type="entry name" value="HisK_dim/P_dom"/>
</dbReference>
<dbReference type="Pfam" id="PF00512">
    <property type="entry name" value="HisKA"/>
    <property type="match status" value="1"/>
</dbReference>
<evidence type="ECO:0000256" key="3">
    <source>
        <dbReference type="ARBA" id="ARBA00022553"/>
    </source>
</evidence>
<keyword evidence="12" id="KW-1185">Reference proteome</keyword>
<feature type="transmembrane region" description="Helical" evidence="7">
    <location>
        <begin position="193"/>
        <end position="214"/>
    </location>
</feature>
<dbReference type="SMART" id="SM00388">
    <property type="entry name" value="HisKA"/>
    <property type="match status" value="1"/>
</dbReference>
<evidence type="ECO:0000256" key="4">
    <source>
        <dbReference type="ARBA" id="ARBA00023012"/>
    </source>
</evidence>
<evidence type="ECO:0000256" key="7">
    <source>
        <dbReference type="SAM" id="Phobius"/>
    </source>
</evidence>
<dbReference type="PROSITE" id="PS50110">
    <property type="entry name" value="RESPONSE_REGULATORY"/>
    <property type="match status" value="1"/>
</dbReference>
<dbReference type="Gene3D" id="3.40.50.2300">
    <property type="match status" value="1"/>
</dbReference>
<dbReference type="InterPro" id="IPR005467">
    <property type="entry name" value="His_kinase_dom"/>
</dbReference>
<gene>
    <name evidence="11" type="ORF">ACFOMG_11900</name>
</gene>
<dbReference type="Pfam" id="PF02518">
    <property type="entry name" value="HATPase_c"/>
    <property type="match status" value="1"/>
</dbReference>
<evidence type="ECO:0000256" key="5">
    <source>
        <dbReference type="PROSITE-ProRule" id="PRU00169"/>
    </source>
</evidence>
<sequence length="799" mass="88680">MTARQYRPVRSVITLFFVMFCSVAWAAAPEHIIRLSDQDSRITSAGALYVLPDPLSQLSLSYIKNHNLPFTAYNKAVFNEGFTQSGYWLKFQVSSAATRNPGWLMEIGYPLLDRLHIFVETPRGQRLALWDLGDLHRFSERPILHRNFVVPLDFSEHPEQVIYLNVQSSSSVQVPISLWHSDAFIEEHSSEQYALGIYYGMMAAMFLYNLFLWISIRDHSYLLYIGYIASFAALQLATSGIGYQFIWSASPALAQLAVPLTIALVGVFGTAFTRSFLHTSNSARNADRALLTCMAMSFITGLLAFVTTTATVMALAAPVVVAFLLVILYASVSMLLRGKRAARFFLAAWVALIIGGLITIATIFGLLPNNIWTIHASKIGSVFEVVLLSFALADRINLLQAEKKQAEQRIKVELEKKAESLMESNRLKNDFLATISHEFRTPLNGILGSLELAASSHGEAASSSVRDAQSSAHEMLELVDNVLTYTELQSGTRVVSLESVDVSTTLEQLAESIRPQCHARQLNFELISDPDLPQRLLVDIKCVRHAIKAVVDNAIKFTESGHIRLSVAMSRLNNQDCLDIQIQDTGIGMTAQELERVQGFMAQGDSSHQRRYQGLGIGLSLVRAVCHCLEGRVAIASHKGEGTRVQLLLPARREQQTAALIRQNNSLDMLTGTLRGRVLVVEDNAINQKVLKSMLSRLQLKTDVADNGEKALELLDDTGRECYDLIFMDCQMPVMDGFEATRRIRGGSYPETNAPVIAVTANAMSGDENLCLEAGMNDYLSKPINMDQVRHMVQKWLPA</sequence>
<dbReference type="SMART" id="SM00448">
    <property type="entry name" value="REC"/>
    <property type="match status" value="1"/>
</dbReference>
<evidence type="ECO:0000259" key="10">
    <source>
        <dbReference type="PROSITE" id="PS50110"/>
    </source>
</evidence>
<evidence type="ECO:0000313" key="11">
    <source>
        <dbReference type="EMBL" id="MFC3680802.1"/>
    </source>
</evidence>
<proteinExistence type="predicted"/>
<keyword evidence="4" id="KW-0902">Two-component regulatory system</keyword>
<dbReference type="RefSeq" id="WP_376866902.1">
    <property type="nucleotide sequence ID" value="NZ_JBHRYB010000013.1"/>
</dbReference>
<dbReference type="Gene3D" id="3.30.565.10">
    <property type="entry name" value="Histidine kinase-like ATPase, C-terminal domain"/>
    <property type="match status" value="1"/>
</dbReference>
<dbReference type="CDD" id="cd00082">
    <property type="entry name" value="HisKA"/>
    <property type="match status" value="1"/>
</dbReference>
<dbReference type="Gene3D" id="2.60.40.2380">
    <property type="match status" value="1"/>
</dbReference>
<feature type="transmembrane region" description="Helical" evidence="7">
    <location>
        <begin position="252"/>
        <end position="277"/>
    </location>
</feature>
<evidence type="ECO:0000259" key="9">
    <source>
        <dbReference type="PROSITE" id="PS50109"/>
    </source>
</evidence>
<reference evidence="12" key="1">
    <citation type="journal article" date="2019" name="Int. J. Syst. Evol. Microbiol.">
        <title>The Global Catalogue of Microorganisms (GCM) 10K type strain sequencing project: providing services to taxonomists for standard genome sequencing and annotation.</title>
        <authorList>
            <consortium name="The Broad Institute Genomics Platform"/>
            <consortium name="The Broad Institute Genome Sequencing Center for Infectious Disease"/>
            <person name="Wu L."/>
            <person name="Ma J."/>
        </authorList>
    </citation>
    <scope>NUCLEOTIDE SEQUENCE [LARGE SCALE GENOMIC DNA]</scope>
    <source>
        <strain evidence="12">KCTC 42424</strain>
    </source>
</reference>
<dbReference type="PANTHER" id="PTHR45339">
    <property type="entry name" value="HYBRID SIGNAL TRANSDUCTION HISTIDINE KINASE J"/>
    <property type="match status" value="1"/>
</dbReference>
<feature type="transmembrane region" description="Helical" evidence="7">
    <location>
        <begin position="344"/>
        <end position="366"/>
    </location>
</feature>
<evidence type="ECO:0000256" key="2">
    <source>
        <dbReference type="ARBA" id="ARBA00012438"/>
    </source>
</evidence>
<name>A0ABV7VVU8_9GAMM</name>
<dbReference type="PANTHER" id="PTHR45339:SF1">
    <property type="entry name" value="HYBRID SIGNAL TRANSDUCTION HISTIDINE KINASE J"/>
    <property type="match status" value="1"/>
</dbReference>